<feature type="domain" description="Translation initiation factor 3 N-terminal" evidence="6">
    <location>
        <begin position="1"/>
        <end position="69"/>
    </location>
</feature>
<dbReference type="AlphaFoldDB" id="A0A1G1Z2B2"/>
<evidence type="ECO:0000256" key="1">
    <source>
        <dbReference type="ARBA" id="ARBA00005439"/>
    </source>
</evidence>
<dbReference type="Proteomes" id="UP000178515">
    <property type="component" value="Unassembled WGS sequence"/>
</dbReference>
<dbReference type="STRING" id="1797689.A3F24_03170"/>
<sequence>MNNHIKAPEVRVLDEEGQNLGLLSLQEALSKAYALNLDLIEIVPGAQPPVCRIMSFDKYRYQKEKEFKKQRVKVLNMKEVQVSGRAAKNDMITKIKKLEGFLAKGHRVQITLTLRGREKANRPWAEQKLREFLGMITVPHKIVQTVKPGGRGLVVHIST</sequence>
<dbReference type="Pfam" id="PF00707">
    <property type="entry name" value="IF3_C"/>
    <property type="match status" value="1"/>
</dbReference>
<dbReference type="SUPFAM" id="SSF55200">
    <property type="entry name" value="Translation initiation factor IF3, C-terminal domain"/>
    <property type="match status" value="1"/>
</dbReference>
<evidence type="ECO:0000313" key="7">
    <source>
        <dbReference type="EMBL" id="OGY58674.1"/>
    </source>
</evidence>
<dbReference type="GO" id="GO:0005737">
    <property type="term" value="C:cytoplasm"/>
    <property type="evidence" value="ECO:0007669"/>
    <property type="project" value="UniProtKB-ARBA"/>
</dbReference>
<evidence type="ECO:0000256" key="2">
    <source>
        <dbReference type="ARBA" id="ARBA00022540"/>
    </source>
</evidence>
<evidence type="ECO:0000256" key="3">
    <source>
        <dbReference type="ARBA" id="ARBA00022917"/>
    </source>
</evidence>
<comment type="similarity">
    <text evidence="1">Belongs to the IF-3 family.</text>
</comment>
<dbReference type="Pfam" id="PF05198">
    <property type="entry name" value="IF3_N"/>
    <property type="match status" value="1"/>
</dbReference>
<organism evidence="7 8">
    <name type="scientific">Candidatus Colwellbacteria bacterium RIFCSPHIGHO2_12_FULL_44_17</name>
    <dbReference type="NCBI Taxonomy" id="1797689"/>
    <lineage>
        <taxon>Bacteria</taxon>
        <taxon>Candidatus Colwelliibacteriota</taxon>
    </lineage>
</organism>
<feature type="domain" description="Translation initiation factor 3 C-terminal" evidence="5">
    <location>
        <begin position="76"/>
        <end position="157"/>
    </location>
</feature>
<evidence type="ECO:0000259" key="6">
    <source>
        <dbReference type="Pfam" id="PF05198"/>
    </source>
</evidence>
<dbReference type="PANTHER" id="PTHR10938:SF0">
    <property type="entry name" value="TRANSLATION INITIATION FACTOR IF-3, MITOCHONDRIAL"/>
    <property type="match status" value="1"/>
</dbReference>
<dbReference type="PANTHER" id="PTHR10938">
    <property type="entry name" value="TRANSLATION INITIATION FACTOR IF-3"/>
    <property type="match status" value="1"/>
</dbReference>
<dbReference type="SUPFAM" id="SSF54364">
    <property type="entry name" value="Translation initiation factor IF3, N-terminal domain"/>
    <property type="match status" value="1"/>
</dbReference>
<accession>A0A1G1Z2B2</accession>
<dbReference type="GO" id="GO:0043022">
    <property type="term" value="F:ribosome binding"/>
    <property type="evidence" value="ECO:0007669"/>
    <property type="project" value="TreeGrafter"/>
</dbReference>
<dbReference type="InterPro" id="IPR001288">
    <property type="entry name" value="Translation_initiation_fac_3"/>
</dbReference>
<evidence type="ECO:0000256" key="4">
    <source>
        <dbReference type="NCBIfam" id="TIGR00168"/>
    </source>
</evidence>
<dbReference type="InterPro" id="IPR019814">
    <property type="entry name" value="Translation_initiation_fac_3_N"/>
</dbReference>
<keyword evidence="2 7" id="KW-0396">Initiation factor</keyword>
<dbReference type="InterPro" id="IPR036788">
    <property type="entry name" value="T_IF-3_C_sf"/>
</dbReference>
<dbReference type="NCBIfam" id="TIGR00168">
    <property type="entry name" value="infC"/>
    <property type="match status" value="1"/>
</dbReference>
<dbReference type="GO" id="GO:0003743">
    <property type="term" value="F:translation initiation factor activity"/>
    <property type="evidence" value="ECO:0007669"/>
    <property type="project" value="UniProtKB-UniRule"/>
</dbReference>
<dbReference type="InterPro" id="IPR019815">
    <property type="entry name" value="Translation_initiation_fac_3_C"/>
</dbReference>
<name>A0A1G1Z2B2_9BACT</name>
<dbReference type="Gene3D" id="3.10.20.80">
    <property type="entry name" value="Translation initiation factor 3 (IF-3), N-terminal domain"/>
    <property type="match status" value="1"/>
</dbReference>
<protein>
    <recommendedName>
        <fullName evidence="4">Translation initiation factor IF-3</fullName>
    </recommendedName>
</protein>
<dbReference type="InterPro" id="IPR036787">
    <property type="entry name" value="T_IF-3_N_sf"/>
</dbReference>
<evidence type="ECO:0000259" key="5">
    <source>
        <dbReference type="Pfam" id="PF00707"/>
    </source>
</evidence>
<dbReference type="GO" id="GO:0032790">
    <property type="term" value="P:ribosome disassembly"/>
    <property type="evidence" value="ECO:0007669"/>
    <property type="project" value="TreeGrafter"/>
</dbReference>
<comment type="caution">
    <text evidence="7">The sequence shown here is derived from an EMBL/GenBank/DDBJ whole genome shotgun (WGS) entry which is preliminary data.</text>
</comment>
<proteinExistence type="inferred from homology"/>
<evidence type="ECO:0000313" key="8">
    <source>
        <dbReference type="Proteomes" id="UP000178515"/>
    </source>
</evidence>
<reference evidence="7 8" key="1">
    <citation type="journal article" date="2016" name="Nat. Commun.">
        <title>Thousands of microbial genomes shed light on interconnected biogeochemical processes in an aquifer system.</title>
        <authorList>
            <person name="Anantharaman K."/>
            <person name="Brown C.T."/>
            <person name="Hug L.A."/>
            <person name="Sharon I."/>
            <person name="Castelle C.J."/>
            <person name="Probst A.J."/>
            <person name="Thomas B.C."/>
            <person name="Singh A."/>
            <person name="Wilkins M.J."/>
            <person name="Karaoz U."/>
            <person name="Brodie E.L."/>
            <person name="Williams K.H."/>
            <person name="Hubbard S.S."/>
            <person name="Banfield J.F."/>
        </authorList>
    </citation>
    <scope>NUCLEOTIDE SEQUENCE [LARGE SCALE GENOMIC DNA]</scope>
</reference>
<gene>
    <name evidence="7" type="ORF">A3F24_03170</name>
</gene>
<keyword evidence="3" id="KW-0648">Protein biosynthesis</keyword>
<dbReference type="Gene3D" id="3.30.110.10">
    <property type="entry name" value="Translation initiation factor 3 (IF-3), C-terminal domain"/>
    <property type="match status" value="1"/>
</dbReference>
<dbReference type="EMBL" id="MHIX01000038">
    <property type="protein sequence ID" value="OGY58674.1"/>
    <property type="molecule type" value="Genomic_DNA"/>
</dbReference>